<feature type="transmembrane region" description="Helical" evidence="6">
    <location>
        <begin position="31"/>
        <end position="53"/>
    </location>
</feature>
<dbReference type="PROSITE" id="PS50885">
    <property type="entry name" value="HAMP"/>
    <property type="match status" value="1"/>
</dbReference>
<evidence type="ECO:0000256" key="4">
    <source>
        <dbReference type="SAM" id="Coils"/>
    </source>
</evidence>
<dbReference type="SMART" id="SM00283">
    <property type="entry name" value="MA"/>
    <property type="match status" value="1"/>
</dbReference>
<keyword evidence="6" id="KW-0472">Membrane</keyword>
<feature type="transmembrane region" description="Helical" evidence="6">
    <location>
        <begin position="501"/>
        <end position="522"/>
    </location>
</feature>
<feature type="coiled-coil region" evidence="4">
    <location>
        <begin position="567"/>
        <end position="598"/>
    </location>
</feature>
<feature type="compositionally biased region" description="Polar residues" evidence="5">
    <location>
        <begin position="1"/>
        <end position="17"/>
    </location>
</feature>
<proteinExistence type="inferred from homology"/>
<protein>
    <recommendedName>
        <fullName evidence="11">Methyl-accepting chemotaxis protein</fullName>
    </recommendedName>
</protein>
<dbReference type="InterPro" id="IPR004089">
    <property type="entry name" value="MCPsignal_dom"/>
</dbReference>
<feature type="region of interest" description="Disordered" evidence="5">
    <location>
        <begin position="622"/>
        <end position="649"/>
    </location>
</feature>
<dbReference type="PROSITE" id="PS50111">
    <property type="entry name" value="CHEMOTAXIS_TRANSDUC_2"/>
    <property type="match status" value="1"/>
</dbReference>
<gene>
    <name evidence="9" type="ORF">CKO28_17040</name>
</gene>
<feature type="domain" description="Methyl-accepting transducer" evidence="7">
    <location>
        <begin position="617"/>
        <end position="843"/>
    </location>
</feature>
<sequence length="873" mass="90585">MIWNQKNGTAAHTTTERGGSSKGGGSIKTRLYVAFGGVAALTLVAGAVAWVSYGNVQTTFHDMMRQDVPAMTAALELAAESASLSAAAPALAAAESADERAQTNAALEQRSQRLDALIGRLGDGGAAGAEVGRIRAKAEQVRGKLTELDTAVGTQLAAEAALDTQVAEVRAAHTGLLDVVVPRIDDANFELILGTEDASASSAEAMNQVLVRGVGKLRDLLSLRADANSVMAILTEAGNVDIAARLGALEMNAEEPISRIEAALASVPDDNDGNRVRMPAQMLVSYASGDGSVMAARRAELEGEPGAAREVEKRFDSAGSMHQQLLDALAPIIDATSARLVEEVDRLAEQNGDRISQLMNTEMAALRANLEIQSLANHAAGLLATAANVDAIERIQPLREEYVADVGKLRDKLADLGGAEAAPEVAAAVAGLIQFGEGSDNVFDLRVRLLEAQQLAATTLADTRSLTQALAADVGGLVDAARQRLDAGTASVDAAFLQGKGWLGGISAASVLIAGLVAWLYVGRNVGRRLAGLTASTKAVADGQLDARIDTGGRDEIAQMASALLVFRDGLAEAEAANRRAEEAREQGERERREAMLELARNFEESVSGVVAQVSQSAESLHTTAQRMAATAEQTSRQSTSATDATDTASANVQTVASAAEELAGSIAEVSRQVSQSNDVAVKAADRAKRTDETVRGLQAAAQKIGDVVDLIRDIAEQTNLLALNATIEAARAGEAGKGFAVVAQEVKQLATQTSKATEEISNQIESMQEVTGNTVTAIGEIVETIEEINEIAGTIAAAVEQQSAATREIAANAQKAATGTEEVTRNIAGVSEAAGETGEAANQMVQSAGELGEVSGSLTAEVDRFLGHVRAA</sequence>
<feature type="domain" description="HAMP" evidence="8">
    <location>
        <begin position="524"/>
        <end position="576"/>
    </location>
</feature>
<dbReference type="SUPFAM" id="SSF58104">
    <property type="entry name" value="Methyl-accepting chemotaxis protein (MCP) signaling domain"/>
    <property type="match status" value="1"/>
</dbReference>
<keyword evidence="6" id="KW-1133">Transmembrane helix</keyword>
<evidence type="ECO:0000259" key="7">
    <source>
        <dbReference type="PROSITE" id="PS50111"/>
    </source>
</evidence>
<evidence type="ECO:0000313" key="10">
    <source>
        <dbReference type="Proteomes" id="UP001296873"/>
    </source>
</evidence>
<reference evidence="9 10" key="1">
    <citation type="journal article" date="2020" name="Microorganisms">
        <title>Osmotic Adaptation and Compatible Solute Biosynthesis of Phototrophic Bacteria as Revealed from Genome Analyses.</title>
        <authorList>
            <person name="Imhoff J.F."/>
            <person name="Rahn T."/>
            <person name="Kunzel S."/>
            <person name="Keller A."/>
            <person name="Neulinger S.C."/>
        </authorList>
    </citation>
    <scope>NUCLEOTIDE SEQUENCE [LARGE SCALE GENOMIC DNA]</scope>
    <source>
        <strain evidence="9 10">DSM 9895</strain>
    </source>
</reference>
<dbReference type="CDD" id="cd06225">
    <property type="entry name" value="HAMP"/>
    <property type="match status" value="1"/>
</dbReference>
<evidence type="ECO:0000256" key="6">
    <source>
        <dbReference type="SAM" id="Phobius"/>
    </source>
</evidence>
<dbReference type="InterPro" id="IPR003660">
    <property type="entry name" value="HAMP_dom"/>
</dbReference>
<keyword evidence="10" id="KW-1185">Reference proteome</keyword>
<dbReference type="EMBL" id="NRRL01000060">
    <property type="protein sequence ID" value="MBK1669745.1"/>
    <property type="molecule type" value="Genomic_DNA"/>
</dbReference>
<dbReference type="SMART" id="SM00304">
    <property type="entry name" value="HAMP"/>
    <property type="match status" value="1"/>
</dbReference>
<feature type="compositionally biased region" description="Low complexity" evidence="5">
    <location>
        <begin position="634"/>
        <end position="649"/>
    </location>
</feature>
<dbReference type="Pfam" id="PF00672">
    <property type="entry name" value="HAMP"/>
    <property type="match status" value="1"/>
</dbReference>
<evidence type="ECO:0000256" key="5">
    <source>
        <dbReference type="SAM" id="MobiDB-lite"/>
    </source>
</evidence>
<evidence type="ECO:0000256" key="2">
    <source>
        <dbReference type="ARBA" id="ARBA00029447"/>
    </source>
</evidence>
<dbReference type="Gene3D" id="6.10.340.10">
    <property type="match status" value="1"/>
</dbReference>
<evidence type="ECO:0008006" key="11">
    <source>
        <dbReference type="Google" id="ProtNLM"/>
    </source>
</evidence>
<dbReference type="Proteomes" id="UP001296873">
    <property type="component" value="Unassembled WGS sequence"/>
</dbReference>
<feature type="region of interest" description="Disordered" evidence="5">
    <location>
        <begin position="1"/>
        <end position="24"/>
    </location>
</feature>
<evidence type="ECO:0000313" key="9">
    <source>
        <dbReference type="EMBL" id="MBK1669745.1"/>
    </source>
</evidence>
<comment type="similarity">
    <text evidence="2">Belongs to the methyl-accepting chemotaxis (MCP) protein family.</text>
</comment>
<dbReference type="InterPro" id="IPR038188">
    <property type="entry name" value="TorS_sensor_sf"/>
</dbReference>
<accession>A0ABS1DH00</accession>
<evidence type="ECO:0000256" key="3">
    <source>
        <dbReference type="PROSITE-ProRule" id="PRU00284"/>
    </source>
</evidence>
<keyword evidence="4" id="KW-0175">Coiled coil</keyword>
<dbReference type="PANTHER" id="PTHR32089:SF112">
    <property type="entry name" value="LYSOZYME-LIKE PROTEIN-RELATED"/>
    <property type="match status" value="1"/>
</dbReference>
<keyword evidence="6" id="KW-0812">Transmembrane</keyword>
<dbReference type="RefSeq" id="WP_200342087.1">
    <property type="nucleotide sequence ID" value="NZ_NRRL01000060.1"/>
</dbReference>
<dbReference type="Pfam" id="PF00015">
    <property type="entry name" value="MCPsignal"/>
    <property type="match status" value="1"/>
</dbReference>
<dbReference type="PANTHER" id="PTHR32089">
    <property type="entry name" value="METHYL-ACCEPTING CHEMOTAXIS PROTEIN MCPB"/>
    <property type="match status" value="1"/>
</dbReference>
<comment type="caution">
    <text evidence="9">The sequence shown here is derived from an EMBL/GenBank/DDBJ whole genome shotgun (WGS) entry which is preliminary data.</text>
</comment>
<evidence type="ECO:0000259" key="8">
    <source>
        <dbReference type="PROSITE" id="PS50885"/>
    </source>
</evidence>
<keyword evidence="1 3" id="KW-0807">Transducer</keyword>
<name>A0ABS1DH00_9PROT</name>
<dbReference type="Gene3D" id="1.10.287.950">
    <property type="entry name" value="Methyl-accepting chemotaxis protein"/>
    <property type="match status" value="1"/>
</dbReference>
<organism evidence="9 10">
    <name type="scientific">Rhodovibrio sodomensis</name>
    <dbReference type="NCBI Taxonomy" id="1088"/>
    <lineage>
        <taxon>Bacteria</taxon>
        <taxon>Pseudomonadati</taxon>
        <taxon>Pseudomonadota</taxon>
        <taxon>Alphaproteobacteria</taxon>
        <taxon>Rhodospirillales</taxon>
        <taxon>Rhodovibrionaceae</taxon>
        <taxon>Rhodovibrio</taxon>
    </lineage>
</organism>
<evidence type="ECO:0000256" key="1">
    <source>
        <dbReference type="ARBA" id="ARBA00023224"/>
    </source>
</evidence>
<dbReference type="Gene3D" id="1.20.58.920">
    <property type="match status" value="2"/>
</dbReference>
<dbReference type="Pfam" id="PF21689">
    <property type="entry name" value="TorS_sensor_domain"/>
    <property type="match status" value="1"/>
</dbReference>